<organism evidence="9 10">
    <name type="scientific">Polyplosphaeria fusca</name>
    <dbReference type="NCBI Taxonomy" id="682080"/>
    <lineage>
        <taxon>Eukaryota</taxon>
        <taxon>Fungi</taxon>
        <taxon>Dikarya</taxon>
        <taxon>Ascomycota</taxon>
        <taxon>Pezizomycotina</taxon>
        <taxon>Dothideomycetes</taxon>
        <taxon>Pleosporomycetidae</taxon>
        <taxon>Pleosporales</taxon>
        <taxon>Tetraplosphaeriaceae</taxon>
        <taxon>Polyplosphaeria</taxon>
    </lineage>
</organism>
<keyword evidence="3 8" id="KW-0677">Repeat</keyword>
<evidence type="ECO:0000256" key="3">
    <source>
        <dbReference type="ARBA" id="ARBA00022737"/>
    </source>
</evidence>
<feature type="repeat" description="WD" evidence="7">
    <location>
        <begin position="303"/>
        <end position="344"/>
    </location>
</feature>
<dbReference type="InterPro" id="IPR045241">
    <property type="entry name" value="Prp46/PLRG1-like"/>
</dbReference>
<dbReference type="GO" id="GO:0000974">
    <property type="term" value="C:Prp19 complex"/>
    <property type="evidence" value="ECO:0007669"/>
    <property type="project" value="TreeGrafter"/>
</dbReference>
<name>A0A9P4V7R1_9PLEO</name>
<dbReference type="OrthoDB" id="10256122at2759"/>
<keyword evidence="8" id="KW-0539">Nucleus</keyword>
<evidence type="ECO:0000256" key="5">
    <source>
        <dbReference type="ARBA" id="ARBA00025726"/>
    </source>
</evidence>
<gene>
    <name evidence="9" type="ORF">EJ04DRAFT_483204</name>
</gene>
<reference evidence="9" key="1">
    <citation type="journal article" date="2020" name="Stud. Mycol.">
        <title>101 Dothideomycetes genomes: a test case for predicting lifestyles and emergence of pathogens.</title>
        <authorList>
            <person name="Haridas S."/>
            <person name="Albert R."/>
            <person name="Binder M."/>
            <person name="Bloem J."/>
            <person name="Labutti K."/>
            <person name="Salamov A."/>
            <person name="Andreopoulos B."/>
            <person name="Baker S."/>
            <person name="Barry K."/>
            <person name="Bills G."/>
            <person name="Bluhm B."/>
            <person name="Cannon C."/>
            <person name="Castanera R."/>
            <person name="Culley D."/>
            <person name="Daum C."/>
            <person name="Ezra D."/>
            <person name="Gonzalez J."/>
            <person name="Henrissat B."/>
            <person name="Kuo A."/>
            <person name="Liang C."/>
            <person name="Lipzen A."/>
            <person name="Lutzoni F."/>
            <person name="Magnuson J."/>
            <person name="Mondo S."/>
            <person name="Nolan M."/>
            <person name="Ohm R."/>
            <person name="Pangilinan J."/>
            <person name="Park H.-J."/>
            <person name="Ramirez L."/>
            <person name="Alfaro M."/>
            <person name="Sun H."/>
            <person name="Tritt A."/>
            <person name="Yoshinaga Y."/>
            <person name="Zwiers L.-H."/>
            <person name="Turgeon B."/>
            <person name="Goodwin S."/>
            <person name="Spatafora J."/>
            <person name="Crous P."/>
            <person name="Grigoriev I."/>
        </authorList>
    </citation>
    <scope>NUCLEOTIDE SEQUENCE</scope>
    <source>
        <strain evidence="9">CBS 125425</strain>
    </source>
</reference>
<dbReference type="FunFam" id="2.130.10.10:FF:000012">
    <property type="entry name" value="Putative pleiotropic regulator 1"/>
    <property type="match status" value="1"/>
</dbReference>
<protein>
    <recommendedName>
        <fullName evidence="8">Pre-mRNA-splicing factor PRP46</fullName>
    </recommendedName>
    <alternativeName>
        <fullName evidence="8">Pre-mRNA-processing protein 46</fullName>
    </alternativeName>
</protein>
<accession>A0A9P4V7R1</accession>
<dbReference type="PROSITE" id="PS50294">
    <property type="entry name" value="WD_REPEATS_REGION"/>
    <property type="match status" value="3"/>
</dbReference>
<dbReference type="InterPro" id="IPR036322">
    <property type="entry name" value="WD40_repeat_dom_sf"/>
</dbReference>
<dbReference type="Pfam" id="PF00400">
    <property type="entry name" value="WD40"/>
    <property type="match status" value="6"/>
</dbReference>
<dbReference type="EMBL" id="ML996102">
    <property type="protein sequence ID" value="KAF2739831.1"/>
    <property type="molecule type" value="Genomic_DNA"/>
</dbReference>
<dbReference type="GO" id="GO:0071011">
    <property type="term" value="C:precatalytic spliceosome"/>
    <property type="evidence" value="ECO:0007669"/>
    <property type="project" value="TreeGrafter"/>
</dbReference>
<dbReference type="Gene3D" id="2.130.10.10">
    <property type="entry name" value="YVTN repeat-like/Quinoprotein amine dehydrogenase"/>
    <property type="match status" value="1"/>
</dbReference>
<dbReference type="SUPFAM" id="SSF50978">
    <property type="entry name" value="WD40 repeat-like"/>
    <property type="match status" value="1"/>
</dbReference>
<dbReference type="PROSITE" id="PS50082">
    <property type="entry name" value="WD_REPEATS_2"/>
    <property type="match status" value="4"/>
</dbReference>
<proteinExistence type="inferred from homology"/>
<dbReference type="PANTHER" id="PTHR19923">
    <property type="entry name" value="WD40 REPEAT PROTEINPRL1/PRL2-RELATED"/>
    <property type="match status" value="1"/>
</dbReference>
<evidence type="ECO:0000256" key="6">
    <source>
        <dbReference type="ARBA" id="ARBA00056150"/>
    </source>
</evidence>
<dbReference type="InterPro" id="IPR019775">
    <property type="entry name" value="WD40_repeat_CS"/>
</dbReference>
<evidence type="ECO:0000256" key="1">
    <source>
        <dbReference type="ARBA" id="ARBA00022574"/>
    </source>
</evidence>
<comment type="similarity">
    <text evidence="5 8">Belongs to the WD repeat PRL1/PRL2 family.</text>
</comment>
<evidence type="ECO:0000256" key="2">
    <source>
        <dbReference type="ARBA" id="ARBA00022728"/>
    </source>
</evidence>
<dbReference type="PRINTS" id="PR00320">
    <property type="entry name" value="GPROTEINBRPT"/>
</dbReference>
<dbReference type="SMART" id="SM00320">
    <property type="entry name" value="WD40"/>
    <property type="match status" value="7"/>
</dbReference>
<evidence type="ECO:0000313" key="10">
    <source>
        <dbReference type="Proteomes" id="UP000799444"/>
    </source>
</evidence>
<comment type="function">
    <text evidence="6 8">Involved in pre-mRNA splicing and required for cell cycle progression at G2/M.</text>
</comment>
<dbReference type="GO" id="GO:0000398">
    <property type="term" value="P:mRNA splicing, via spliceosome"/>
    <property type="evidence" value="ECO:0007669"/>
    <property type="project" value="UniProtKB-UniRule"/>
</dbReference>
<evidence type="ECO:0000256" key="4">
    <source>
        <dbReference type="ARBA" id="ARBA00023187"/>
    </source>
</evidence>
<evidence type="ECO:0000313" key="9">
    <source>
        <dbReference type="EMBL" id="KAF2739831.1"/>
    </source>
</evidence>
<keyword evidence="2 8" id="KW-0747">Spliceosome</keyword>
<keyword evidence="8" id="KW-0507">mRNA processing</keyword>
<dbReference type="InterPro" id="IPR001680">
    <property type="entry name" value="WD40_rpt"/>
</dbReference>
<dbReference type="InterPro" id="IPR020472">
    <property type="entry name" value="WD40_PAC1"/>
</dbReference>
<evidence type="ECO:0000256" key="7">
    <source>
        <dbReference type="PROSITE-ProRule" id="PRU00221"/>
    </source>
</evidence>
<feature type="repeat" description="WD" evidence="7">
    <location>
        <begin position="261"/>
        <end position="302"/>
    </location>
</feature>
<evidence type="ECO:0000256" key="8">
    <source>
        <dbReference type="RuleBase" id="RU369036"/>
    </source>
</evidence>
<comment type="subcellular location">
    <subcellularLocation>
        <location evidence="8">Nucleus</location>
    </subcellularLocation>
</comment>
<dbReference type="Proteomes" id="UP000799444">
    <property type="component" value="Unassembled WGS sequence"/>
</dbReference>
<keyword evidence="4 8" id="KW-0508">mRNA splicing</keyword>
<keyword evidence="10" id="KW-1185">Reference proteome</keyword>
<dbReference type="PROSITE" id="PS00678">
    <property type="entry name" value="WD_REPEATS_1"/>
    <property type="match status" value="3"/>
</dbReference>
<feature type="repeat" description="WD" evidence="7">
    <location>
        <begin position="177"/>
        <end position="218"/>
    </location>
</feature>
<sequence>MSTPEVCVRTSAKRTRELFADSFASPQALEQPTNSIFEFQAPTTSPLDISAQIGVSSRIRNQYHDVRELPPALAAKMATAATTTVERRQKIRKANTDEKASDVKMQKMIEGATDRADQARSARQSMALTVREGKGPAPNANGPTPMRDTPSSALVRKDVFRQPKPQWHAPWKLMRVISGHSGWVRSLCLSPENDWFASGGGDRCVKIWDLASGTLRLTLTGHISSVRGVAVSDRHPYMYTCGEDKKVLGWDLECNKVTHTYHGHLSGVYTIDLHPTMNYLATGGRDAVCRLWDLRTKSNVMVLSGHRGTLTSVKMQPADPQVITSSMDSTVRLWDIRAGKTLTTLTHHKKSVRGLACHPNEWTFATASTNSIKQFKLPAGELMETFQEPSGVVNTISVNEDNVTFAGQDDGSMIFYDWKTGHAFQRSETIAQPGSLSAENGIFCSTFDRSSIRLLTGEADKTIKVWGPDLDADEESHPLDWKPTLGRRKF</sequence>
<dbReference type="GO" id="GO:0071013">
    <property type="term" value="C:catalytic step 2 spliceosome"/>
    <property type="evidence" value="ECO:0007669"/>
    <property type="project" value="TreeGrafter"/>
</dbReference>
<dbReference type="AlphaFoldDB" id="A0A9P4V7R1"/>
<comment type="subunit">
    <text evidence="8">Associated with the spliceosome.</text>
</comment>
<comment type="caution">
    <text evidence="9">The sequence shown here is derived from an EMBL/GenBank/DDBJ whole genome shotgun (WGS) entry which is preliminary data.</text>
</comment>
<feature type="repeat" description="WD" evidence="7">
    <location>
        <begin position="219"/>
        <end position="260"/>
    </location>
</feature>
<keyword evidence="1 7" id="KW-0853">WD repeat</keyword>
<dbReference type="PANTHER" id="PTHR19923:SF0">
    <property type="entry name" value="PLEIOTROPIC REGULATOR 1"/>
    <property type="match status" value="1"/>
</dbReference>
<dbReference type="CDD" id="cd00200">
    <property type="entry name" value="WD40"/>
    <property type="match status" value="1"/>
</dbReference>
<dbReference type="InterPro" id="IPR015943">
    <property type="entry name" value="WD40/YVTN_repeat-like_dom_sf"/>
</dbReference>